<dbReference type="PANTHER" id="PTHR47481:SF7">
    <property type="entry name" value="CCHC-TYPE DOMAIN-CONTAINING PROTEIN"/>
    <property type="match status" value="1"/>
</dbReference>
<dbReference type="Gene3D" id="4.10.60.10">
    <property type="entry name" value="Zinc finger, CCHC-type"/>
    <property type="match status" value="1"/>
</dbReference>
<dbReference type="SMART" id="SM00343">
    <property type="entry name" value="ZnF_C2HC"/>
    <property type="match status" value="1"/>
</dbReference>
<organism evidence="3">
    <name type="scientific">Trichuris suis</name>
    <name type="common">pig whipworm</name>
    <dbReference type="NCBI Taxonomy" id="68888"/>
    <lineage>
        <taxon>Eukaryota</taxon>
        <taxon>Metazoa</taxon>
        <taxon>Ecdysozoa</taxon>
        <taxon>Nematoda</taxon>
        <taxon>Enoplea</taxon>
        <taxon>Dorylaimia</taxon>
        <taxon>Trichinellida</taxon>
        <taxon>Trichuridae</taxon>
        <taxon>Trichuris</taxon>
    </lineage>
</organism>
<dbReference type="EMBL" id="KL367516">
    <property type="protein sequence ID" value="KFD67269.1"/>
    <property type="molecule type" value="Genomic_DNA"/>
</dbReference>
<dbReference type="AlphaFoldDB" id="A0A085NCS3"/>
<sequence length="574" mass="64355">MSAVNVSTAASAVIAKLNGLNYASWSFQMRLVLMESDLWTTIQPGEDRPEEESPEKLRLYDSRQGRALAKICLAIGDEQQQHVQHLSSPKEVWEELQKLYAPKDSKFRVIQLRRQLYSEKLESHTSMDSYLATMNHLVTELISTGDKISDDIAMTILCGLSDDWDNVVSVICNLPASEFSCATVKQRLLVESQRRRDDPSKGTKVLAARATAVTRPVAKNFGRADVTCYKCSRRGHYARECKSKQGHRKQERSGRCTGWQAYSTFSFLRYRTLGYNEWEWNIFTSLAVGANVNVQPPVGGSTGPQMSARFGSFWSALSMDAAGGAARTNVTATPYDDETGAMMWLASRLQRQPAHWFDEDAFLRLPLIGMVCLKSDWINEDRLTYVIDPELVDGVVEYNRAMPQHAFDVQAVAVPIDMYIALLTGKEQGSGLFDVDYWDKNTAVIPVRMIFEGTWLIPYVFCHLTSEIWNGQTHTVSVRKKHVCLDALPNASLCHVPGPTRVLFVLVDCTSRNVRASSWRLGTTELGIDVPIWYRSGAELRSTPIEGLFWQWLCGQPENVSIINGSASIDVGQA</sequence>
<dbReference type="Pfam" id="PF00098">
    <property type="entry name" value="zf-CCHC"/>
    <property type="match status" value="1"/>
</dbReference>
<dbReference type="SUPFAM" id="SSF57756">
    <property type="entry name" value="Retrovirus zinc finger-like domains"/>
    <property type="match status" value="1"/>
</dbReference>
<dbReference type="PROSITE" id="PS50158">
    <property type="entry name" value="ZF_CCHC"/>
    <property type="match status" value="1"/>
</dbReference>
<keyword evidence="1" id="KW-0862">Zinc</keyword>
<dbReference type="InterPro" id="IPR036875">
    <property type="entry name" value="Znf_CCHC_sf"/>
</dbReference>
<feature type="domain" description="CCHC-type" evidence="2">
    <location>
        <begin position="228"/>
        <end position="243"/>
    </location>
</feature>
<evidence type="ECO:0000259" key="2">
    <source>
        <dbReference type="PROSITE" id="PS50158"/>
    </source>
</evidence>
<dbReference type="PANTHER" id="PTHR47481">
    <property type="match status" value="1"/>
</dbReference>
<dbReference type="GO" id="GO:0019899">
    <property type="term" value="F:enzyme binding"/>
    <property type="evidence" value="ECO:0007669"/>
    <property type="project" value="UniProtKB-ARBA"/>
</dbReference>
<name>A0A085NCS3_9BILA</name>
<gene>
    <name evidence="3" type="ORF">M514_20518</name>
</gene>
<proteinExistence type="predicted"/>
<reference evidence="3" key="1">
    <citation type="journal article" date="2014" name="Nat. Genet.">
        <title>Genome and transcriptome of the porcine whipworm Trichuris suis.</title>
        <authorList>
            <person name="Jex A.R."/>
            <person name="Nejsum P."/>
            <person name="Schwarz E.M."/>
            <person name="Hu L."/>
            <person name="Young N.D."/>
            <person name="Hall R.S."/>
            <person name="Korhonen P.K."/>
            <person name="Liao S."/>
            <person name="Thamsborg S."/>
            <person name="Xia J."/>
            <person name="Xu P."/>
            <person name="Wang S."/>
            <person name="Scheerlinck J.P."/>
            <person name="Hofmann A."/>
            <person name="Sternberg P.W."/>
            <person name="Wang J."/>
            <person name="Gasser R.B."/>
        </authorList>
    </citation>
    <scope>NUCLEOTIDE SEQUENCE [LARGE SCALE GENOMIC DNA]</scope>
    <source>
        <strain evidence="3">DCEP-RM93F</strain>
    </source>
</reference>
<dbReference type="Pfam" id="PF14223">
    <property type="entry name" value="Retrotran_gag_2"/>
    <property type="match status" value="1"/>
</dbReference>
<evidence type="ECO:0000313" key="3">
    <source>
        <dbReference type="EMBL" id="KFD67269.1"/>
    </source>
</evidence>
<protein>
    <recommendedName>
        <fullName evidence="2">CCHC-type domain-containing protein</fullName>
    </recommendedName>
</protein>
<dbReference type="InterPro" id="IPR001878">
    <property type="entry name" value="Znf_CCHC"/>
</dbReference>
<dbReference type="GO" id="GO:0008270">
    <property type="term" value="F:zinc ion binding"/>
    <property type="evidence" value="ECO:0007669"/>
    <property type="project" value="UniProtKB-KW"/>
</dbReference>
<dbReference type="GO" id="GO:0003676">
    <property type="term" value="F:nucleic acid binding"/>
    <property type="evidence" value="ECO:0007669"/>
    <property type="project" value="InterPro"/>
</dbReference>
<keyword evidence="1" id="KW-0863">Zinc-finger</keyword>
<accession>A0A085NCS3</accession>
<keyword evidence="1" id="KW-0479">Metal-binding</keyword>
<dbReference type="Proteomes" id="UP000030758">
    <property type="component" value="Unassembled WGS sequence"/>
</dbReference>
<evidence type="ECO:0000256" key="1">
    <source>
        <dbReference type="PROSITE-ProRule" id="PRU00047"/>
    </source>
</evidence>